<reference evidence="1" key="2">
    <citation type="submission" date="2020-11" db="EMBL/GenBank/DDBJ databases">
        <authorList>
            <person name="McCartney M.A."/>
            <person name="Auch B."/>
            <person name="Kono T."/>
            <person name="Mallez S."/>
            <person name="Becker A."/>
            <person name="Gohl D.M."/>
            <person name="Silverstein K.A.T."/>
            <person name="Koren S."/>
            <person name="Bechman K.B."/>
            <person name="Herman A."/>
            <person name="Abrahante J.E."/>
            <person name="Garbe J."/>
        </authorList>
    </citation>
    <scope>NUCLEOTIDE SEQUENCE</scope>
    <source>
        <strain evidence="1">Duluth1</strain>
        <tissue evidence="1">Whole animal</tissue>
    </source>
</reference>
<sequence length="94" mass="10850">MSQRTTSTWTLGDTSSRHQWTSVRDVYSLTSLLTVSLTRSCMRLSRNSMTLSSLAKDRSPTWVAPAVHFKISPKDYFKTQQHTSKRSARRNRRS</sequence>
<organism evidence="1 2">
    <name type="scientific">Dreissena polymorpha</name>
    <name type="common">Zebra mussel</name>
    <name type="synonym">Mytilus polymorpha</name>
    <dbReference type="NCBI Taxonomy" id="45954"/>
    <lineage>
        <taxon>Eukaryota</taxon>
        <taxon>Metazoa</taxon>
        <taxon>Spiralia</taxon>
        <taxon>Lophotrochozoa</taxon>
        <taxon>Mollusca</taxon>
        <taxon>Bivalvia</taxon>
        <taxon>Autobranchia</taxon>
        <taxon>Heteroconchia</taxon>
        <taxon>Euheterodonta</taxon>
        <taxon>Imparidentia</taxon>
        <taxon>Neoheterodontei</taxon>
        <taxon>Myida</taxon>
        <taxon>Dreissenoidea</taxon>
        <taxon>Dreissenidae</taxon>
        <taxon>Dreissena</taxon>
    </lineage>
</organism>
<comment type="caution">
    <text evidence="1">The sequence shown here is derived from an EMBL/GenBank/DDBJ whole genome shotgun (WGS) entry which is preliminary data.</text>
</comment>
<dbReference type="Proteomes" id="UP000828390">
    <property type="component" value="Unassembled WGS sequence"/>
</dbReference>
<reference evidence="1" key="1">
    <citation type="journal article" date="2019" name="bioRxiv">
        <title>The Genome of the Zebra Mussel, Dreissena polymorpha: A Resource for Invasive Species Research.</title>
        <authorList>
            <person name="McCartney M.A."/>
            <person name="Auch B."/>
            <person name="Kono T."/>
            <person name="Mallez S."/>
            <person name="Zhang Y."/>
            <person name="Obille A."/>
            <person name="Becker A."/>
            <person name="Abrahante J.E."/>
            <person name="Garbe J."/>
            <person name="Badalamenti J.P."/>
            <person name="Herman A."/>
            <person name="Mangelson H."/>
            <person name="Liachko I."/>
            <person name="Sullivan S."/>
            <person name="Sone E.D."/>
            <person name="Koren S."/>
            <person name="Silverstein K.A.T."/>
            <person name="Beckman K.B."/>
            <person name="Gohl D.M."/>
        </authorList>
    </citation>
    <scope>NUCLEOTIDE SEQUENCE</scope>
    <source>
        <strain evidence="1">Duluth1</strain>
        <tissue evidence="1">Whole animal</tissue>
    </source>
</reference>
<name>A0A9D4I1P4_DREPO</name>
<evidence type="ECO:0000313" key="2">
    <source>
        <dbReference type="Proteomes" id="UP000828390"/>
    </source>
</evidence>
<gene>
    <name evidence="1" type="ORF">DPMN_047742</name>
</gene>
<dbReference type="AlphaFoldDB" id="A0A9D4I1P4"/>
<keyword evidence="2" id="KW-1185">Reference proteome</keyword>
<dbReference type="EMBL" id="JAIWYP010000011">
    <property type="protein sequence ID" value="KAH3741024.1"/>
    <property type="molecule type" value="Genomic_DNA"/>
</dbReference>
<proteinExistence type="predicted"/>
<protein>
    <submittedName>
        <fullName evidence="1">Uncharacterized protein</fullName>
    </submittedName>
</protein>
<evidence type="ECO:0000313" key="1">
    <source>
        <dbReference type="EMBL" id="KAH3741024.1"/>
    </source>
</evidence>
<accession>A0A9D4I1P4</accession>